<keyword evidence="2" id="KW-1185">Reference proteome</keyword>
<reference evidence="2" key="1">
    <citation type="submission" date="2025-05" db="UniProtKB">
        <authorList>
            <consortium name="RefSeq"/>
        </authorList>
    </citation>
    <scope>NUCLEOTIDE SEQUENCE [LARGE SCALE GENOMIC DNA]</scope>
</reference>
<feature type="compositionally biased region" description="Basic and acidic residues" evidence="1">
    <location>
        <begin position="289"/>
        <end position="299"/>
    </location>
</feature>
<gene>
    <name evidence="3" type="primary">LOC103116156</name>
</gene>
<name>A0ABM3Y9B7_ERIEU</name>
<feature type="compositionally biased region" description="Polar residues" evidence="1">
    <location>
        <begin position="183"/>
        <end position="200"/>
    </location>
</feature>
<feature type="compositionally biased region" description="Polar residues" evidence="1">
    <location>
        <begin position="310"/>
        <end position="338"/>
    </location>
</feature>
<proteinExistence type="predicted"/>
<accession>A0ABM3Y9B7</accession>
<dbReference type="Proteomes" id="UP001652624">
    <property type="component" value="Chromosome 1"/>
</dbReference>
<feature type="compositionally biased region" description="Polar residues" evidence="1">
    <location>
        <begin position="252"/>
        <end position="269"/>
    </location>
</feature>
<feature type="region of interest" description="Disordered" evidence="1">
    <location>
        <begin position="158"/>
        <end position="338"/>
    </location>
</feature>
<evidence type="ECO:0000313" key="2">
    <source>
        <dbReference type="Proteomes" id="UP001652624"/>
    </source>
</evidence>
<dbReference type="RefSeq" id="XP_060057662.1">
    <property type="nucleotide sequence ID" value="XM_060201679.1"/>
</dbReference>
<protein>
    <submittedName>
        <fullName evidence="3">ADP-ribose glycohydrolase MACROD2</fullName>
    </submittedName>
</protein>
<evidence type="ECO:0000313" key="3">
    <source>
        <dbReference type="RefSeq" id="XP_060057662.1"/>
    </source>
</evidence>
<evidence type="ECO:0000256" key="1">
    <source>
        <dbReference type="SAM" id="MobiDB-lite"/>
    </source>
</evidence>
<reference evidence="3" key="2">
    <citation type="submission" date="2025-08" db="UniProtKB">
        <authorList>
            <consortium name="RefSeq"/>
        </authorList>
    </citation>
    <scope>IDENTIFICATION</scope>
</reference>
<sequence length="338" mass="37320">MTATLYPIVGNINENQELASIGFSITDAVAELSLENGFLRNYSIRLYTQLNNILLKRAPHVTAPPEEAGNRIVCEISGQSGKSTHPEDSDCIIMSVLCKVDRIIFCVFLEVDFKIYKKKMTEFFPIDDNNEDVDMKEIPEGLQQKDLSSPCKISKAKKAECSKDSSDDENGPEEKQSAEEMEGQSQEADGVNTTTTSSPASEKAVKVCEDEDSSKDDNITKDNEVTDYSVCDQNQPYGQEDLAKNEIKTEAESQSLDMETEELSSNQEDATIVEQPEVIPLIDDQEEKDAEKAQGEDITRIPVKSGGSGDTENSTSPDIEMNSQGESLNDPTETQQED</sequence>
<feature type="compositionally biased region" description="Basic and acidic residues" evidence="1">
    <location>
        <begin position="241"/>
        <end position="251"/>
    </location>
</feature>
<dbReference type="GeneID" id="103116156"/>
<feature type="compositionally biased region" description="Basic and acidic residues" evidence="1">
    <location>
        <begin position="215"/>
        <end position="224"/>
    </location>
</feature>
<organism evidence="2 3">
    <name type="scientific">Erinaceus europaeus</name>
    <name type="common">Western European hedgehog</name>
    <dbReference type="NCBI Taxonomy" id="9365"/>
    <lineage>
        <taxon>Eukaryota</taxon>
        <taxon>Metazoa</taxon>
        <taxon>Chordata</taxon>
        <taxon>Craniata</taxon>
        <taxon>Vertebrata</taxon>
        <taxon>Euteleostomi</taxon>
        <taxon>Mammalia</taxon>
        <taxon>Eutheria</taxon>
        <taxon>Laurasiatheria</taxon>
        <taxon>Eulipotyphla</taxon>
        <taxon>Erinaceidae</taxon>
        <taxon>Erinaceinae</taxon>
        <taxon>Erinaceus</taxon>
    </lineage>
</organism>